<dbReference type="AlphaFoldDB" id="A0A0W0ZNS7"/>
<keyword evidence="2" id="KW-1185">Reference proteome</keyword>
<evidence type="ECO:0000313" key="1">
    <source>
        <dbReference type="EMBL" id="KTD70845.1"/>
    </source>
</evidence>
<dbReference type="Pfam" id="PF07396">
    <property type="entry name" value="Porin_O_P"/>
    <property type="match status" value="1"/>
</dbReference>
<dbReference type="EMBL" id="LNZA01000012">
    <property type="protein sequence ID" value="KTD70845.1"/>
    <property type="molecule type" value="Genomic_DNA"/>
</dbReference>
<comment type="caution">
    <text evidence="1">The sequence shown here is derived from an EMBL/GenBank/DDBJ whole genome shotgun (WGS) entry which is preliminary data.</text>
</comment>
<proteinExistence type="predicted"/>
<reference evidence="1 2" key="1">
    <citation type="submission" date="2015-11" db="EMBL/GenBank/DDBJ databases">
        <title>Genomic analysis of 38 Legionella species identifies large and diverse effector repertoires.</title>
        <authorList>
            <person name="Burstein D."/>
            <person name="Amaro F."/>
            <person name="Zusman T."/>
            <person name="Lifshitz Z."/>
            <person name="Cohen O."/>
            <person name="Gilbert J.A."/>
            <person name="Pupko T."/>
            <person name="Shuman H.A."/>
            <person name="Segal G."/>
        </authorList>
    </citation>
    <scope>NUCLEOTIDE SEQUENCE [LARGE SCALE GENOMIC DNA]</scope>
    <source>
        <strain evidence="1 2">ATCC 49180</strain>
    </source>
</reference>
<dbReference type="Gene3D" id="2.40.160.10">
    <property type="entry name" value="Porin"/>
    <property type="match status" value="1"/>
</dbReference>
<sequence length="551" mass="62550">MKKQFFVFKIGMKVHFYVLHISRISGNIRHELRIKEDHVVSINLNSRYFKSLLASLLLSFCQIIVAGTPNEKEKNILHYGYAIASQDGFGFISNDNQNKLFLHGLYQFDQDVFFNVKGLTINNGVESTEMINQENVDRFWMRRVRPIFNGTFLKYNDFLFTPDFGQGQARLFDALIDLHYFEVFGLRAGKQKSLLTGFDRLRGAATNNTVERGYATMMAPSREYGFVFYGAVGPKRKTTQSPYNYKYNKFNDWFSYEVGVLTGTFDNTNPGLNPVTPTTFNSETATLANKVFEVRLFTNPFLSGSLPLLRNLGVGIAGSTEEVNNQSNPPALVSVGQNPIFFYEIDVHGNGPRKRLHPQAFWFLGPFGVFGEWTQTQQTLSKGLVFSNADDLQFIAVTNHAAEIQVVYNLTQEPFTFGSLKPNRNFSPRERGAWGAFQLVARWSQLAMDNRIFNSFTTEEEQTNYTFADPRLSVQRANTWGVGINWFLNRNMVIMTEYDQTNFVGGCSTGGINAPETPGCLTAGDYATASTSKVRNRPNERVIMQRFQLSF</sequence>
<dbReference type="OrthoDB" id="9807854at2"/>
<dbReference type="PATRIC" id="fig|40335.7.peg.3055"/>
<dbReference type="STRING" id="40335.Ltuc_2856"/>
<organism evidence="1 2">
    <name type="scientific">Legionella tucsonensis</name>
    <dbReference type="NCBI Taxonomy" id="40335"/>
    <lineage>
        <taxon>Bacteria</taxon>
        <taxon>Pseudomonadati</taxon>
        <taxon>Pseudomonadota</taxon>
        <taxon>Gammaproteobacteria</taxon>
        <taxon>Legionellales</taxon>
        <taxon>Legionellaceae</taxon>
        <taxon>Legionella</taxon>
    </lineage>
</organism>
<evidence type="ECO:0000313" key="2">
    <source>
        <dbReference type="Proteomes" id="UP000054693"/>
    </source>
</evidence>
<protein>
    <submittedName>
        <fullName evidence="1">Phosphate-selective porin O and P</fullName>
    </submittedName>
</protein>
<gene>
    <name evidence="1" type="ORF">Ltuc_2856</name>
</gene>
<name>A0A0W0ZNS7_9GAMM</name>
<accession>A0A0W0ZNS7</accession>
<dbReference type="Proteomes" id="UP000054693">
    <property type="component" value="Unassembled WGS sequence"/>
</dbReference>
<dbReference type="InterPro" id="IPR023614">
    <property type="entry name" value="Porin_dom_sf"/>
</dbReference>
<dbReference type="InterPro" id="IPR010870">
    <property type="entry name" value="Porin_O/P"/>
</dbReference>